<dbReference type="Pfam" id="PF03370">
    <property type="entry name" value="CBM_21"/>
    <property type="match status" value="1"/>
</dbReference>
<dbReference type="Gene3D" id="2.60.40.2440">
    <property type="entry name" value="Carbohydrate binding type-21 domain"/>
    <property type="match status" value="1"/>
</dbReference>
<proteinExistence type="predicted"/>
<evidence type="ECO:0000313" key="4">
    <source>
        <dbReference type="Proteomes" id="UP000790833"/>
    </source>
</evidence>
<dbReference type="Proteomes" id="UP000790833">
    <property type="component" value="Unassembled WGS sequence"/>
</dbReference>
<dbReference type="GO" id="GO:0005979">
    <property type="term" value="P:regulation of glycogen biosynthetic process"/>
    <property type="evidence" value="ECO:0007669"/>
    <property type="project" value="TreeGrafter"/>
</dbReference>
<feature type="region of interest" description="Disordered" evidence="1">
    <location>
        <begin position="389"/>
        <end position="414"/>
    </location>
</feature>
<name>A0A9P8AKG5_9ASCO</name>
<gene>
    <name evidence="3" type="ORF">KQ657_003643</name>
</gene>
<dbReference type="GO" id="GO:2001069">
    <property type="term" value="F:glycogen binding"/>
    <property type="evidence" value="ECO:0007669"/>
    <property type="project" value="TreeGrafter"/>
</dbReference>
<evidence type="ECO:0000256" key="1">
    <source>
        <dbReference type="SAM" id="MobiDB-lite"/>
    </source>
</evidence>
<feature type="compositionally biased region" description="Low complexity" evidence="1">
    <location>
        <begin position="13"/>
        <end position="36"/>
    </location>
</feature>
<evidence type="ECO:0000313" key="3">
    <source>
        <dbReference type="EMBL" id="KAG7195122.1"/>
    </source>
</evidence>
<accession>A0A9P8AKG5</accession>
<feature type="region of interest" description="Disordered" evidence="1">
    <location>
        <begin position="1"/>
        <end position="38"/>
    </location>
</feature>
<protein>
    <recommendedName>
        <fullName evidence="2">CBM21 domain-containing protein</fullName>
    </recommendedName>
</protein>
<feature type="region of interest" description="Disordered" evidence="1">
    <location>
        <begin position="248"/>
        <end position="271"/>
    </location>
</feature>
<feature type="compositionally biased region" description="Acidic residues" evidence="1">
    <location>
        <begin position="254"/>
        <end position="266"/>
    </location>
</feature>
<evidence type="ECO:0000259" key="2">
    <source>
        <dbReference type="PROSITE" id="PS51159"/>
    </source>
</evidence>
<dbReference type="GO" id="GO:0000164">
    <property type="term" value="C:protein phosphatase type 1 complex"/>
    <property type="evidence" value="ECO:0007669"/>
    <property type="project" value="TreeGrafter"/>
</dbReference>
<dbReference type="PANTHER" id="PTHR12307:SF36">
    <property type="entry name" value="GLYCOGEN-BINDING SUBUNIT 76A"/>
    <property type="match status" value="1"/>
</dbReference>
<reference evidence="3" key="1">
    <citation type="submission" date="2021-03" db="EMBL/GenBank/DDBJ databases">
        <authorList>
            <person name="Palmer J.M."/>
        </authorList>
    </citation>
    <scope>NUCLEOTIDE SEQUENCE</scope>
    <source>
        <strain evidence="3">ARV_011</strain>
    </source>
</reference>
<sequence>MSTVILRKTRTQSPTPSSAPASSLSHNTLSSSVTSLGSAPVTPAGVSITATSYSTSKVGNVPLLKLFPAEYLLPKSLSTSSSSSVPTYVTASSDSSEATKSVASISNIPPCTPTKETHAGMLSIPTSIDSVNSGISQTTPPSPLLRKKSGELVKSSLKLPSLGKSMSTTNIPNRDKSVRFALRLANIKMFDGRESPVTVSNECTPLGSPKQLDDELYQPKRRSKLTFTWGSDFDDDFDDDNLGFSSSRNTTSTFEDDDKNSSDEESNSPPKYFIEHTDVLKNPQRIMSSPVYLQLIKLNEAANTLVGEILAKNIAFEKNLLLKLTFNNWTSNLTINLVSYVKSFGNSDLFRFEIPLMGLSKYLKLELVVRYDVAGQTYWDNNDNKNYHITLKPQPKPKSQAESSASSSGSGTLRMKSVSQLLDSGELFERLDRLQFSSTNNKSSSSGIPIKLKGKYSFEDSFSNPEPAPLMRSYLETNFSSTGTRYSQAYKNKKGYNDLLNSYCFYKSDKTTSASQESPSTASSGVKNAFTVSSGNASPISASESALSKSPSGLNSASSTDYFGFNCHTSVGSAFHSFSDSVHV</sequence>
<feature type="compositionally biased region" description="Low complexity" evidence="1">
    <location>
        <begin position="400"/>
        <end position="411"/>
    </location>
</feature>
<dbReference type="AlphaFoldDB" id="A0A9P8AKG5"/>
<dbReference type="PANTHER" id="PTHR12307">
    <property type="entry name" value="PROTEIN PHOSPHATASE 1 REGULATORY SUBUNIT"/>
    <property type="match status" value="1"/>
</dbReference>
<keyword evidence="4" id="KW-1185">Reference proteome</keyword>
<feature type="domain" description="CBM21" evidence="2">
    <location>
        <begin position="285"/>
        <end position="390"/>
    </location>
</feature>
<dbReference type="EMBL" id="JAHMUF010000004">
    <property type="protein sequence ID" value="KAG7195122.1"/>
    <property type="molecule type" value="Genomic_DNA"/>
</dbReference>
<dbReference type="OrthoDB" id="1881at2759"/>
<organism evidence="3 4">
    <name type="scientific">Scheffersomyces spartinae</name>
    <dbReference type="NCBI Taxonomy" id="45513"/>
    <lineage>
        <taxon>Eukaryota</taxon>
        <taxon>Fungi</taxon>
        <taxon>Dikarya</taxon>
        <taxon>Ascomycota</taxon>
        <taxon>Saccharomycotina</taxon>
        <taxon>Pichiomycetes</taxon>
        <taxon>Debaryomycetaceae</taxon>
        <taxon>Scheffersomyces</taxon>
    </lineage>
</organism>
<dbReference type="GeneID" id="66117017"/>
<dbReference type="GO" id="GO:0008157">
    <property type="term" value="F:protein phosphatase 1 binding"/>
    <property type="evidence" value="ECO:0007669"/>
    <property type="project" value="TreeGrafter"/>
</dbReference>
<dbReference type="RefSeq" id="XP_043050669.1">
    <property type="nucleotide sequence ID" value="XM_043194345.1"/>
</dbReference>
<dbReference type="InterPro" id="IPR050782">
    <property type="entry name" value="PP1_regulatory_subunit_3"/>
</dbReference>
<comment type="caution">
    <text evidence="3">The sequence shown here is derived from an EMBL/GenBank/DDBJ whole genome shotgun (WGS) entry which is preliminary data.</text>
</comment>
<dbReference type="InterPro" id="IPR038175">
    <property type="entry name" value="CBM21_dom_sf"/>
</dbReference>
<feature type="region of interest" description="Disordered" evidence="1">
    <location>
        <begin position="195"/>
        <end position="217"/>
    </location>
</feature>
<dbReference type="PROSITE" id="PS51159">
    <property type="entry name" value="CBM21"/>
    <property type="match status" value="1"/>
</dbReference>
<dbReference type="InterPro" id="IPR005036">
    <property type="entry name" value="CBM21_dom"/>
</dbReference>